<dbReference type="GO" id="GO:0020037">
    <property type="term" value="F:heme binding"/>
    <property type="evidence" value="ECO:0007669"/>
    <property type="project" value="InterPro"/>
</dbReference>
<organism evidence="1 2">
    <name type="scientific">Hymenobacter jeollabukensis</name>
    <dbReference type="NCBI Taxonomy" id="2025313"/>
    <lineage>
        <taxon>Bacteria</taxon>
        <taxon>Pseudomonadati</taxon>
        <taxon>Bacteroidota</taxon>
        <taxon>Cytophagia</taxon>
        <taxon>Cytophagales</taxon>
        <taxon>Hymenobacteraceae</taxon>
        <taxon>Hymenobacter</taxon>
    </lineage>
</organism>
<gene>
    <name evidence="1" type="ORF">FDY95_05055</name>
</gene>
<dbReference type="RefSeq" id="WP_138075638.1">
    <property type="nucleotide sequence ID" value="NZ_VAJM01000002.1"/>
</dbReference>
<dbReference type="Gene3D" id="1.10.490.10">
    <property type="entry name" value="Globins"/>
    <property type="match status" value="1"/>
</dbReference>
<dbReference type="SUPFAM" id="SSF46458">
    <property type="entry name" value="Globin-like"/>
    <property type="match status" value="1"/>
</dbReference>
<keyword evidence="2" id="KW-1185">Reference proteome</keyword>
<dbReference type="InterPro" id="IPR012292">
    <property type="entry name" value="Globin/Proto"/>
</dbReference>
<proteinExistence type="predicted"/>
<evidence type="ECO:0000313" key="2">
    <source>
        <dbReference type="Proteomes" id="UP000305517"/>
    </source>
</evidence>
<evidence type="ECO:0008006" key="3">
    <source>
        <dbReference type="Google" id="ProtNLM"/>
    </source>
</evidence>
<evidence type="ECO:0000313" key="1">
    <source>
        <dbReference type="EMBL" id="TLM95164.1"/>
    </source>
</evidence>
<sequence length="125" mass="14522">MSTDAPLPTLRTEADVLTWVQAFYHRIRHDPVLQRVFLPTAPARPQWWRSTVAFWHTVLLLPHYEGRAFPRRPPLPQQGELFAHWRQAFLTAMNEHFGGLDTAEIKARVLNLATMLQHQALALQH</sequence>
<dbReference type="InterPro" id="IPR009050">
    <property type="entry name" value="Globin-like_sf"/>
</dbReference>
<dbReference type="Proteomes" id="UP000305517">
    <property type="component" value="Unassembled WGS sequence"/>
</dbReference>
<dbReference type="AlphaFoldDB" id="A0A5R8WUT7"/>
<reference evidence="1 2" key="1">
    <citation type="submission" date="2019-05" db="EMBL/GenBank/DDBJ databases">
        <title>Hymenobacter edaphi sp. nov., isolated from abandoned arsenic-contaminated farmland soil.</title>
        <authorList>
            <person name="Nie L."/>
        </authorList>
    </citation>
    <scope>NUCLEOTIDE SEQUENCE [LARGE SCALE GENOMIC DNA]</scope>
    <source>
        <strain evidence="1 2">1-3-3-8</strain>
    </source>
</reference>
<protein>
    <recommendedName>
        <fullName evidence="3">Group III truncated hemoglobin</fullName>
    </recommendedName>
</protein>
<name>A0A5R8WUT7_9BACT</name>
<accession>A0A5R8WUT7</accession>
<dbReference type="OrthoDB" id="25954at2"/>
<dbReference type="GO" id="GO:0019825">
    <property type="term" value="F:oxygen binding"/>
    <property type="evidence" value="ECO:0007669"/>
    <property type="project" value="InterPro"/>
</dbReference>
<dbReference type="EMBL" id="VAJM01000002">
    <property type="protein sequence ID" value="TLM95164.1"/>
    <property type="molecule type" value="Genomic_DNA"/>
</dbReference>
<comment type="caution">
    <text evidence="1">The sequence shown here is derived from an EMBL/GenBank/DDBJ whole genome shotgun (WGS) entry which is preliminary data.</text>
</comment>